<feature type="compositionally biased region" description="Polar residues" evidence="1">
    <location>
        <begin position="361"/>
        <end position="376"/>
    </location>
</feature>
<dbReference type="PANTHER" id="PTHR13252:SF9">
    <property type="entry name" value="F-BOX ONLY PROTEIN 28"/>
    <property type="match status" value="1"/>
</dbReference>
<name>A0A915A7F1_PARUN</name>
<protein>
    <submittedName>
        <fullName evidence="4">F-box domain-containing protein</fullName>
    </submittedName>
</protein>
<feature type="region of interest" description="Disordered" evidence="1">
    <location>
        <begin position="331"/>
        <end position="383"/>
    </location>
</feature>
<dbReference type="InterPro" id="IPR036047">
    <property type="entry name" value="F-box-like_dom_sf"/>
</dbReference>
<feature type="domain" description="F-box" evidence="2">
    <location>
        <begin position="58"/>
        <end position="106"/>
    </location>
</feature>
<proteinExistence type="predicted"/>
<evidence type="ECO:0000256" key="1">
    <source>
        <dbReference type="SAM" id="MobiDB-lite"/>
    </source>
</evidence>
<dbReference type="GO" id="GO:0000209">
    <property type="term" value="P:protein polyubiquitination"/>
    <property type="evidence" value="ECO:0007669"/>
    <property type="project" value="TreeGrafter"/>
</dbReference>
<organism evidence="3 4">
    <name type="scientific">Parascaris univalens</name>
    <name type="common">Nematode worm</name>
    <dbReference type="NCBI Taxonomy" id="6257"/>
    <lineage>
        <taxon>Eukaryota</taxon>
        <taxon>Metazoa</taxon>
        <taxon>Ecdysozoa</taxon>
        <taxon>Nematoda</taxon>
        <taxon>Chromadorea</taxon>
        <taxon>Rhabditida</taxon>
        <taxon>Spirurina</taxon>
        <taxon>Ascaridomorpha</taxon>
        <taxon>Ascaridoidea</taxon>
        <taxon>Ascarididae</taxon>
        <taxon>Parascaris</taxon>
    </lineage>
</organism>
<dbReference type="InterPro" id="IPR001810">
    <property type="entry name" value="F-box_dom"/>
</dbReference>
<dbReference type="WBParaSite" id="PgE275_g002_t01">
    <property type="protein sequence ID" value="PgE275_g002_t01"/>
    <property type="gene ID" value="PgE275_g002"/>
</dbReference>
<accession>A0A915A7F1</accession>
<feature type="compositionally biased region" description="Low complexity" evidence="1">
    <location>
        <begin position="331"/>
        <end position="341"/>
    </location>
</feature>
<evidence type="ECO:0000313" key="3">
    <source>
        <dbReference type="Proteomes" id="UP000887569"/>
    </source>
</evidence>
<dbReference type="AlphaFoldDB" id="A0A915A7F1"/>
<feature type="region of interest" description="Disordered" evidence="1">
    <location>
        <begin position="220"/>
        <end position="267"/>
    </location>
</feature>
<dbReference type="Pfam" id="PF00646">
    <property type="entry name" value="F-box"/>
    <property type="match status" value="1"/>
</dbReference>
<dbReference type="SUPFAM" id="SSF81383">
    <property type="entry name" value="F-box domain"/>
    <property type="match status" value="1"/>
</dbReference>
<dbReference type="Proteomes" id="UP000887569">
    <property type="component" value="Unplaced"/>
</dbReference>
<dbReference type="InterPro" id="IPR039719">
    <property type="entry name" value="FBXO28"/>
</dbReference>
<reference evidence="4" key="1">
    <citation type="submission" date="2022-11" db="UniProtKB">
        <authorList>
            <consortium name="WormBaseParasite"/>
        </authorList>
    </citation>
    <scope>IDENTIFICATION</scope>
</reference>
<dbReference type="PROSITE" id="PS50181">
    <property type="entry name" value="FBOX"/>
    <property type="match status" value="1"/>
</dbReference>
<keyword evidence="3" id="KW-1185">Reference proteome</keyword>
<sequence length="383" mass="42869">KISHPRSYISGNIGSNVYDDLQLSTLKYPTALPLSAYLLQHRRSVVSKMTNEEGSDSTKTFSDLPLETVSHILSFLTFEELSFSRAVSKNFDALARWHLNASFFRLEGQIELVLGNVKKILPKEESQRRNHSLLRGNKICLAFEVYYSLLHFTFGKHIDDESCCFIAGKVLDEAFALIHTLNKWVKRNVRPLETQKLLDDFCDYSSMAAEYFDEQIAPTFRKPDAHGRDPPFSPTSPRSTSANRNASSRSSYNSPCVSTSSFSDGGSVPSEVLKLFEWRKDMEEELRNQESTIHEQGAAINSIIDCVHQIGTKISLTSTKSLKALGECASSSSYSGEASTSIKAPVTISDREKRGRKRKTSPQGEHSSQKISTHAASETWLPR</sequence>
<feature type="compositionally biased region" description="Low complexity" evidence="1">
    <location>
        <begin position="235"/>
        <end position="255"/>
    </location>
</feature>
<evidence type="ECO:0000313" key="4">
    <source>
        <dbReference type="WBParaSite" id="PgE275_g002_t01"/>
    </source>
</evidence>
<dbReference type="PANTHER" id="PTHR13252">
    <property type="entry name" value="F-BOX ONLY PROTEIN 28"/>
    <property type="match status" value="1"/>
</dbReference>
<evidence type="ECO:0000259" key="2">
    <source>
        <dbReference type="PROSITE" id="PS50181"/>
    </source>
</evidence>